<proteinExistence type="predicted"/>
<evidence type="ECO:0000313" key="1">
    <source>
        <dbReference type="EMBL" id="JAP21964.1"/>
    </source>
</evidence>
<organism evidence="1">
    <name type="scientific">Solanum chacoense</name>
    <name type="common">Chaco potato</name>
    <dbReference type="NCBI Taxonomy" id="4108"/>
    <lineage>
        <taxon>Eukaryota</taxon>
        <taxon>Viridiplantae</taxon>
        <taxon>Streptophyta</taxon>
        <taxon>Embryophyta</taxon>
        <taxon>Tracheophyta</taxon>
        <taxon>Spermatophyta</taxon>
        <taxon>Magnoliopsida</taxon>
        <taxon>eudicotyledons</taxon>
        <taxon>Gunneridae</taxon>
        <taxon>Pentapetalae</taxon>
        <taxon>asterids</taxon>
        <taxon>lamiids</taxon>
        <taxon>Solanales</taxon>
        <taxon>Solanaceae</taxon>
        <taxon>Solanoideae</taxon>
        <taxon>Solaneae</taxon>
        <taxon>Solanum</taxon>
    </lineage>
</organism>
<reference evidence="1" key="1">
    <citation type="submission" date="2015-12" db="EMBL/GenBank/DDBJ databases">
        <title>Gene expression during late stages of embryo sac development: a critical building block for successful pollen-pistil interactions.</title>
        <authorList>
            <person name="Liu Y."/>
            <person name="Joly V."/>
            <person name="Sabar M."/>
            <person name="Matton D.P."/>
        </authorList>
    </citation>
    <scope>NUCLEOTIDE SEQUENCE</scope>
</reference>
<accession>A0A0V0HND5</accession>
<dbReference type="EMBL" id="GEDG01017100">
    <property type="protein sequence ID" value="JAP21964.1"/>
    <property type="molecule type" value="Transcribed_RNA"/>
</dbReference>
<sequence>MPRQIQYLNTPAALHNTHTHSYIFHFFYVSSRSRDLGHVHPLLICLINSGENNNQVAVPFQDHLPFV</sequence>
<protein>
    <submittedName>
        <fullName evidence="1">Putative ovule protein</fullName>
    </submittedName>
</protein>
<name>A0A0V0HND5_SOLCH</name>
<dbReference type="AlphaFoldDB" id="A0A0V0HND5"/>